<organism evidence="1 2">
    <name type="scientific">Streptosporangium album</name>
    <dbReference type="NCBI Taxonomy" id="47479"/>
    <lineage>
        <taxon>Bacteria</taxon>
        <taxon>Bacillati</taxon>
        <taxon>Actinomycetota</taxon>
        <taxon>Actinomycetes</taxon>
        <taxon>Streptosporangiales</taxon>
        <taxon>Streptosporangiaceae</taxon>
        <taxon>Streptosporangium</taxon>
    </lineage>
</organism>
<proteinExistence type="predicted"/>
<gene>
    <name evidence="1" type="ORF">FHR32_000932</name>
</gene>
<dbReference type="RefSeq" id="WP_221465260.1">
    <property type="nucleotide sequence ID" value="NZ_BAABEK010000107.1"/>
</dbReference>
<evidence type="ECO:0000313" key="2">
    <source>
        <dbReference type="Proteomes" id="UP000534286"/>
    </source>
</evidence>
<dbReference type="AlphaFoldDB" id="A0A7W7W6U7"/>
<name>A0A7W7W6U7_9ACTN</name>
<accession>A0A7W7W6U7</accession>
<dbReference type="EMBL" id="JACHJU010000001">
    <property type="protein sequence ID" value="MBB4936627.1"/>
    <property type="molecule type" value="Genomic_DNA"/>
</dbReference>
<protein>
    <submittedName>
        <fullName evidence="1">GH18 family chitinase</fullName>
    </submittedName>
</protein>
<keyword evidence="2" id="KW-1185">Reference proteome</keyword>
<reference evidence="1 2" key="1">
    <citation type="submission" date="2020-08" db="EMBL/GenBank/DDBJ databases">
        <title>Sequencing the genomes of 1000 actinobacteria strains.</title>
        <authorList>
            <person name="Klenk H.-P."/>
        </authorList>
    </citation>
    <scope>NUCLEOTIDE SEQUENCE [LARGE SCALE GENOMIC DNA]</scope>
    <source>
        <strain evidence="1 2">DSM 43023</strain>
    </source>
</reference>
<sequence>MPGCTVKHDEQSVATFCCTGNGGQRWTFDDTWSIGKKTAWLRSKNLLGAAYETAGHTSVLTR</sequence>
<comment type="caution">
    <text evidence="1">The sequence shown here is derived from an EMBL/GenBank/DDBJ whole genome shotgun (WGS) entry which is preliminary data.</text>
</comment>
<dbReference type="Proteomes" id="UP000534286">
    <property type="component" value="Unassembled WGS sequence"/>
</dbReference>
<evidence type="ECO:0000313" key="1">
    <source>
        <dbReference type="EMBL" id="MBB4936627.1"/>
    </source>
</evidence>